<keyword evidence="4" id="KW-1185">Reference proteome</keyword>
<evidence type="ECO:0000313" key="3">
    <source>
        <dbReference type="EMBL" id="EGG00621.1"/>
    </source>
</evidence>
<dbReference type="STRING" id="747676.F4S409"/>
<feature type="region of interest" description="Disordered" evidence="1">
    <location>
        <begin position="1"/>
        <end position="100"/>
    </location>
</feature>
<dbReference type="PANTHER" id="PTHR28219">
    <property type="entry name" value="UPF0642 PROTEIN YBL028C"/>
    <property type="match status" value="1"/>
</dbReference>
<dbReference type="FunCoup" id="F4S409">
    <property type="interactions" value="6"/>
</dbReference>
<dbReference type="GO" id="GO:0030687">
    <property type="term" value="C:preribosome, large subunit precursor"/>
    <property type="evidence" value="ECO:0007669"/>
    <property type="project" value="TreeGrafter"/>
</dbReference>
<dbReference type="GeneID" id="18924459"/>
<dbReference type="AlphaFoldDB" id="F4S409"/>
<dbReference type="PANTHER" id="PTHR28219:SF1">
    <property type="entry name" value="UPF0642 PROTEIN YBL028C"/>
    <property type="match status" value="1"/>
</dbReference>
<dbReference type="Proteomes" id="UP000001072">
    <property type="component" value="Unassembled WGS sequence"/>
</dbReference>
<reference evidence="4" key="1">
    <citation type="journal article" date="2011" name="Proc. Natl. Acad. Sci. U.S.A.">
        <title>Obligate biotrophy features unraveled by the genomic analysis of rust fungi.</title>
        <authorList>
            <person name="Duplessis S."/>
            <person name="Cuomo C.A."/>
            <person name="Lin Y.-C."/>
            <person name="Aerts A."/>
            <person name="Tisserant E."/>
            <person name="Veneault-Fourrey C."/>
            <person name="Joly D.L."/>
            <person name="Hacquard S."/>
            <person name="Amselem J."/>
            <person name="Cantarel B.L."/>
            <person name="Chiu R."/>
            <person name="Coutinho P.M."/>
            <person name="Feau N."/>
            <person name="Field M."/>
            <person name="Frey P."/>
            <person name="Gelhaye E."/>
            <person name="Goldberg J."/>
            <person name="Grabherr M.G."/>
            <person name="Kodira C.D."/>
            <person name="Kohler A."/>
            <person name="Kuees U."/>
            <person name="Lindquist E.A."/>
            <person name="Lucas S.M."/>
            <person name="Mago R."/>
            <person name="Mauceli E."/>
            <person name="Morin E."/>
            <person name="Murat C."/>
            <person name="Pangilinan J.L."/>
            <person name="Park R."/>
            <person name="Pearson M."/>
            <person name="Quesneville H."/>
            <person name="Rouhier N."/>
            <person name="Sakthikumar S."/>
            <person name="Salamov A.A."/>
            <person name="Schmutz J."/>
            <person name="Selles B."/>
            <person name="Shapiro H."/>
            <person name="Tanguay P."/>
            <person name="Tuskan G.A."/>
            <person name="Henrissat B."/>
            <person name="Van de Peer Y."/>
            <person name="Rouze P."/>
            <person name="Ellis J.G."/>
            <person name="Dodds P.N."/>
            <person name="Schein J.E."/>
            <person name="Zhong S."/>
            <person name="Hamelin R.C."/>
            <person name="Grigoriev I.V."/>
            <person name="Szabo L.J."/>
            <person name="Martin F."/>
        </authorList>
    </citation>
    <scope>NUCLEOTIDE SEQUENCE [LARGE SCALE GENOMIC DNA]</scope>
    <source>
        <strain evidence="4">98AG31 / pathotype 3-4-7</strain>
    </source>
</reference>
<dbReference type="HOGENOM" id="CLU_125052_0_1_1"/>
<dbReference type="KEGG" id="mlr:MELLADRAFT_111684"/>
<proteinExistence type="predicted"/>
<evidence type="ECO:0000313" key="4">
    <source>
        <dbReference type="Proteomes" id="UP000001072"/>
    </source>
</evidence>
<protein>
    <recommendedName>
        <fullName evidence="2">DUF2423 domain-containing protein</fullName>
    </recommendedName>
</protein>
<evidence type="ECO:0000259" key="2">
    <source>
        <dbReference type="Pfam" id="PF10338"/>
    </source>
</evidence>
<dbReference type="RefSeq" id="XP_007416075.1">
    <property type="nucleotide sequence ID" value="XM_007416013.1"/>
</dbReference>
<accession>F4S409</accession>
<dbReference type="InterPro" id="IPR019434">
    <property type="entry name" value="DUF2423"/>
</dbReference>
<gene>
    <name evidence="3" type="ORF">MELLADRAFT_111684</name>
</gene>
<feature type="domain" description="DUF2423" evidence="2">
    <location>
        <begin position="1"/>
        <end position="47"/>
    </location>
</feature>
<sequence length="124" mass="14041">MAKSLRSKSKRSFRAKKRSSNDSVFKIADTNRTNRLSEKLKESASKPIQSTTTNESNSMEIEKDVEAETEEGTKEGEKVKVATSGHRMSGREVWKSNTKGVLLKRSPSTVFWGKRQPGKPLRRR</sequence>
<feature type="compositionally biased region" description="Basic and acidic residues" evidence="1">
    <location>
        <begin position="60"/>
        <end position="80"/>
    </location>
</feature>
<dbReference type="Pfam" id="PF10338">
    <property type="entry name" value="YBL028C_N"/>
    <property type="match status" value="1"/>
</dbReference>
<organism evidence="4">
    <name type="scientific">Melampsora larici-populina (strain 98AG31 / pathotype 3-4-7)</name>
    <name type="common">Poplar leaf rust fungus</name>
    <dbReference type="NCBI Taxonomy" id="747676"/>
    <lineage>
        <taxon>Eukaryota</taxon>
        <taxon>Fungi</taxon>
        <taxon>Dikarya</taxon>
        <taxon>Basidiomycota</taxon>
        <taxon>Pucciniomycotina</taxon>
        <taxon>Pucciniomycetes</taxon>
        <taxon>Pucciniales</taxon>
        <taxon>Melampsoraceae</taxon>
        <taxon>Melampsora</taxon>
    </lineage>
</organism>
<dbReference type="eggNOG" id="ENOG502RDH4">
    <property type="taxonomic scope" value="Eukaryota"/>
</dbReference>
<dbReference type="EMBL" id="GL883145">
    <property type="protein sequence ID" value="EGG00621.1"/>
    <property type="molecule type" value="Genomic_DNA"/>
</dbReference>
<feature type="compositionally biased region" description="Basic and acidic residues" evidence="1">
    <location>
        <begin position="35"/>
        <end position="44"/>
    </location>
</feature>
<name>F4S409_MELLP</name>
<evidence type="ECO:0000256" key="1">
    <source>
        <dbReference type="SAM" id="MobiDB-lite"/>
    </source>
</evidence>
<feature type="compositionally biased region" description="Polar residues" evidence="1">
    <location>
        <begin position="46"/>
        <end position="59"/>
    </location>
</feature>
<feature type="compositionally biased region" description="Basic residues" evidence="1">
    <location>
        <begin position="1"/>
        <end position="18"/>
    </location>
</feature>
<dbReference type="VEuPathDB" id="FungiDB:MELLADRAFT_111684"/>
<dbReference type="OrthoDB" id="4087970at2759"/>
<dbReference type="InParanoid" id="F4S409"/>